<evidence type="ECO:0000313" key="1">
    <source>
        <dbReference type="EMBL" id="QCY69195.1"/>
    </source>
</evidence>
<name>A0A5B7X269_9FLAO</name>
<dbReference type="OrthoDB" id="725917at2"/>
<organism evidence="1 2">
    <name type="scientific">Antarcticibacterium flavum</name>
    <dbReference type="NCBI Taxonomy" id="2058175"/>
    <lineage>
        <taxon>Bacteria</taxon>
        <taxon>Pseudomonadati</taxon>
        <taxon>Bacteroidota</taxon>
        <taxon>Flavobacteriia</taxon>
        <taxon>Flavobacteriales</taxon>
        <taxon>Flavobacteriaceae</taxon>
        <taxon>Antarcticibacterium</taxon>
    </lineage>
</organism>
<dbReference type="InterPro" id="IPR011990">
    <property type="entry name" value="TPR-like_helical_dom_sf"/>
</dbReference>
<dbReference type="Pfam" id="PF12771">
    <property type="entry name" value="SusD-like_2"/>
    <property type="match status" value="1"/>
</dbReference>
<dbReference type="InterPro" id="IPR041662">
    <property type="entry name" value="SusD-like_2"/>
</dbReference>
<dbReference type="KEGG" id="afla:FHG64_07135"/>
<dbReference type="SUPFAM" id="SSF48452">
    <property type="entry name" value="TPR-like"/>
    <property type="match status" value="1"/>
</dbReference>
<dbReference type="EMBL" id="CP040812">
    <property type="protein sequence ID" value="QCY69195.1"/>
    <property type="molecule type" value="Genomic_DNA"/>
</dbReference>
<dbReference type="Proteomes" id="UP000309016">
    <property type="component" value="Chromosome"/>
</dbReference>
<proteinExistence type="predicted"/>
<accession>A0A5B7X269</accession>
<dbReference type="RefSeq" id="WP_139065765.1">
    <property type="nucleotide sequence ID" value="NZ_CP040812.1"/>
</dbReference>
<sequence length="475" mass="53155">MKKIILTFFVLATLLSCHTDQDYENLNIDPKSPTVVPANFLFTGATVRLARQMASPNVNLNISRFISQYLTATTYLDEPNYNLNIRNIPQNHWSVLYRNVIFDLRDAKRFLEDDTTISEATRATRMAQIEVIEVYAWQILVDTFGDVPYSEALNPEGNTLPVYDDAATIYQDLITRLGNAAGNLEGGQGFPADPVYGGNISNWYKFANSLQLRLAMRIADSNPGLSQSTAEAAVARGVFDSNEESARVAFDENPPYTNPLWNDLVQSGRSDYVAANTVVDYMNDLNDPRRDTYFDENLGEGVYRGGVYGASNDFGSHTHVGERFLDPTLPAILQDYVEVQFHLAEAAQRGYSVGGTAEEFYNEAITASILFYGGTEAEADAYLSQSDVRYSAANWRERIGTQFWLAMYDNPFEGWAVWRKFDAPQLNVASQSQLPVPLRYTYPINEQNLNEANYNAAASAIGGDEQQTALFWDVN</sequence>
<protein>
    <submittedName>
        <fullName evidence="1">SusD/RagB family nutrient-binding outer membrane lipoprotein</fullName>
    </submittedName>
</protein>
<keyword evidence="1" id="KW-0449">Lipoprotein</keyword>
<keyword evidence="2" id="KW-1185">Reference proteome</keyword>
<evidence type="ECO:0000313" key="2">
    <source>
        <dbReference type="Proteomes" id="UP000309016"/>
    </source>
</evidence>
<reference evidence="1 2" key="1">
    <citation type="submission" date="2019-06" db="EMBL/GenBank/DDBJ databases">
        <title>Complete genome sequence of Antarcticibacterium flavum KCTC 52984T from an Antarctic marine sediment.</title>
        <authorList>
            <person name="Lee Y.M."/>
            <person name="Shin S.C."/>
        </authorList>
    </citation>
    <scope>NUCLEOTIDE SEQUENCE [LARGE SCALE GENOMIC DNA]</scope>
    <source>
        <strain evidence="1 2">KCTC 52984</strain>
    </source>
</reference>
<dbReference type="AlphaFoldDB" id="A0A5B7X269"/>
<gene>
    <name evidence="1" type="ORF">FHG64_07135</name>
</gene>
<dbReference type="Gene3D" id="1.25.40.390">
    <property type="match status" value="1"/>
</dbReference>
<dbReference type="PROSITE" id="PS51257">
    <property type="entry name" value="PROKAR_LIPOPROTEIN"/>
    <property type="match status" value="1"/>
</dbReference>